<gene>
    <name evidence="6" type="ORF">SAMN05660991_04378</name>
</gene>
<dbReference type="InterPro" id="IPR016161">
    <property type="entry name" value="Ald_DH/histidinol_DH"/>
</dbReference>
<dbReference type="PANTHER" id="PTHR42804">
    <property type="entry name" value="ALDEHYDE DEHYDROGENASE"/>
    <property type="match status" value="1"/>
</dbReference>
<dbReference type="CDD" id="cd07139">
    <property type="entry name" value="ALDH_AldA-Rv0768"/>
    <property type="match status" value="1"/>
</dbReference>
<dbReference type="EMBL" id="FOEE01000020">
    <property type="protein sequence ID" value="SEP26655.1"/>
    <property type="molecule type" value="Genomic_DNA"/>
</dbReference>
<dbReference type="FunFam" id="3.40.605.10:FF:000007">
    <property type="entry name" value="NAD/NADP-dependent betaine aldehyde dehydrogenase"/>
    <property type="match status" value="1"/>
</dbReference>
<evidence type="ECO:0000313" key="7">
    <source>
        <dbReference type="Proteomes" id="UP000198960"/>
    </source>
</evidence>
<evidence type="ECO:0000256" key="3">
    <source>
        <dbReference type="PROSITE-ProRule" id="PRU10007"/>
    </source>
</evidence>
<feature type="domain" description="Aldehyde dehydrogenase" evidence="5">
    <location>
        <begin position="23"/>
        <end position="484"/>
    </location>
</feature>
<dbReference type="AlphaFoldDB" id="A0A1H8WG53"/>
<sequence length="502" mass="51925">MSDPREHDVEIAHPEALFVDGAWTAPAGTSSFEVVDATTGTPFLTVAEAGPADLDRAVAAARRAFDAGPWPLLEPAERAEHLRALAAGVRARADDLARLWTRQTGVVHAMAAALVPALAADYDVHADLAATFAFRTPVTSALSGVRACLVREPVGVVGAIVPWNAPLPLITSKLAPALLAGCTVVLKASPEAPGEAYVLAEIAESIGLPPGVLNVVAADREVSERLVRDPRVDKIAFTGSTAAGRRIAALAGERMARTTLELGGKSAALILDDADLATAAQTLAGAQCFLSGQICGAMTRLVVTRARHDEFVDALVAAAQVRLGDPFDPGTQMGPLATARQRERVETLVAAGVAEGADVVVGGRRPSHLDRGWFYEPTVLRSVDNGSTIARTEVFGPVQCVIAVRDEDEAIAVANDSEYGLNAAVFTDDPAKALAAARRIRSGTVGFNGVRGGRGLPFGGVKMSGIGREGGPEGLAGYLEPKTVVLDGAPFDAAAIGLPTTG</sequence>
<dbReference type="InterPro" id="IPR015590">
    <property type="entry name" value="Aldehyde_DH_dom"/>
</dbReference>
<keyword evidence="2 4" id="KW-0560">Oxidoreductase</keyword>
<evidence type="ECO:0000256" key="1">
    <source>
        <dbReference type="ARBA" id="ARBA00009986"/>
    </source>
</evidence>
<dbReference type="OrthoDB" id="6882680at2"/>
<dbReference type="Gene3D" id="3.40.309.10">
    <property type="entry name" value="Aldehyde Dehydrogenase, Chain A, domain 2"/>
    <property type="match status" value="1"/>
</dbReference>
<evidence type="ECO:0000256" key="4">
    <source>
        <dbReference type="RuleBase" id="RU003345"/>
    </source>
</evidence>
<proteinExistence type="inferred from homology"/>
<dbReference type="InterPro" id="IPR016163">
    <property type="entry name" value="Ald_DH_C"/>
</dbReference>
<protein>
    <submittedName>
        <fullName evidence="6">Acyl-CoA reductase</fullName>
    </submittedName>
</protein>
<evidence type="ECO:0000313" key="6">
    <source>
        <dbReference type="EMBL" id="SEP26655.1"/>
    </source>
</evidence>
<accession>A0A1H8WG53</accession>
<feature type="active site" evidence="3">
    <location>
        <position position="261"/>
    </location>
</feature>
<evidence type="ECO:0000259" key="5">
    <source>
        <dbReference type="Pfam" id="PF00171"/>
    </source>
</evidence>
<dbReference type="FunFam" id="3.40.309.10:FF:000009">
    <property type="entry name" value="Aldehyde dehydrogenase A"/>
    <property type="match status" value="1"/>
</dbReference>
<keyword evidence="7" id="KW-1185">Reference proteome</keyword>
<dbReference type="GO" id="GO:0016620">
    <property type="term" value="F:oxidoreductase activity, acting on the aldehyde or oxo group of donors, NAD or NADP as acceptor"/>
    <property type="evidence" value="ECO:0007669"/>
    <property type="project" value="InterPro"/>
</dbReference>
<organism evidence="6 7">
    <name type="scientific">Trujillonella endophytica</name>
    <dbReference type="NCBI Taxonomy" id="673521"/>
    <lineage>
        <taxon>Bacteria</taxon>
        <taxon>Bacillati</taxon>
        <taxon>Actinomycetota</taxon>
        <taxon>Actinomycetes</taxon>
        <taxon>Geodermatophilales</taxon>
        <taxon>Geodermatophilaceae</taxon>
        <taxon>Trujillonella</taxon>
    </lineage>
</organism>
<dbReference type="PANTHER" id="PTHR42804:SF1">
    <property type="entry name" value="ALDEHYDE DEHYDROGENASE-RELATED"/>
    <property type="match status" value="1"/>
</dbReference>
<comment type="similarity">
    <text evidence="1 4">Belongs to the aldehyde dehydrogenase family.</text>
</comment>
<dbReference type="SUPFAM" id="SSF53720">
    <property type="entry name" value="ALDH-like"/>
    <property type="match status" value="1"/>
</dbReference>
<name>A0A1H8WG53_9ACTN</name>
<dbReference type="PROSITE" id="PS00687">
    <property type="entry name" value="ALDEHYDE_DEHYDR_GLU"/>
    <property type="match status" value="1"/>
</dbReference>
<dbReference type="InterPro" id="IPR016162">
    <property type="entry name" value="Ald_DH_N"/>
</dbReference>
<reference evidence="7" key="1">
    <citation type="submission" date="2016-10" db="EMBL/GenBank/DDBJ databases">
        <authorList>
            <person name="Varghese N."/>
            <person name="Submissions S."/>
        </authorList>
    </citation>
    <scope>NUCLEOTIDE SEQUENCE [LARGE SCALE GENOMIC DNA]</scope>
    <source>
        <strain evidence="7">DSM 45413</strain>
    </source>
</reference>
<dbReference type="Pfam" id="PF00171">
    <property type="entry name" value="Aldedh"/>
    <property type="match status" value="1"/>
</dbReference>
<evidence type="ECO:0000256" key="2">
    <source>
        <dbReference type="ARBA" id="ARBA00023002"/>
    </source>
</evidence>
<dbReference type="Gene3D" id="3.40.605.10">
    <property type="entry name" value="Aldehyde Dehydrogenase, Chain A, domain 1"/>
    <property type="match status" value="1"/>
</dbReference>
<dbReference type="STRING" id="673521.SAMN05660991_04378"/>
<dbReference type="RefSeq" id="WP_091948900.1">
    <property type="nucleotide sequence ID" value="NZ_FOEE01000020.1"/>
</dbReference>
<dbReference type="InterPro" id="IPR029510">
    <property type="entry name" value="Ald_DH_CS_GLU"/>
</dbReference>
<dbReference type="Proteomes" id="UP000198960">
    <property type="component" value="Unassembled WGS sequence"/>
</dbReference>